<comment type="caution">
    <text evidence="2">The sequence shown here is derived from an EMBL/GenBank/DDBJ whole genome shotgun (WGS) entry which is preliminary data.</text>
</comment>
<accession>A0A6N6VVL6</accession>
<keyword evidence="3" id="KW-1185">Reference proteome</keyword>
<proteinExistence type="predicted"/>
<evidence type="ECO:0000313" key="2">
    <source>
        <dbReference type="EMBL" id="KAB8039447.1"/>
    </source>
</evidence>
<dbReference type="Gene3D" id="2.130.10.30">
    <property type="entry name" value="Regulator of chromosome condensation 1/beta-lactamase-inhibitor protein II"/>
    <property type="match status" value="3"/>
</dbReference>
<reference evidence="2 3" key="1">
    <citation type="submission" date="2019-10" db="EMBL/GenBank/DDBJ databases">
        <title>New species of Slilvanegrellaceae.</title>
        <authorList>
            <person name="Pitt A."/>
            <person name="Hahn M.W."/>
        </authorList>
    </citation>
    <scope>NUCLEOTIDE SEQUENCE [LARGE SCALE GENOMIC DNA]</scope>
    <source>
        <strain evidence="2 3">SP-Ram-0.45-NSY-1</strain>
    </source>
</reference>
<dbReference type="InterPro" id="IPR009091">
    <property type="entry name" value="RCC1/BLIP-II"/>
</dbReference>
<dbReference type="Pfam" id="PF00415">
    <property type="entry name" value="RCC1"/>
    <property type="match status" value="2"/>
</dbReference>
<feature type="signal peptide" evidence="1">
    <location>
        <begin position="1"/>
        <end position="25"/>
    </location>
</feature>
<sequence>MPVKKKLYQVLTLSGALIMCNFLNANDLNQTRKKRSVVMQYWQSFSELSMNNSSLCVVTRDESDLECYSLYEDGSRLLTRRKKIDGKYTSVSLGKDHYCAIGKEDKSIYCWGENNYGQLGNGNPISKVPVLTPNKVKSSQSFLKIASGSKNTYAINDQGYLYGWGDNSKGQLGLLVSPVIEPTQIFISGTTASQINSKFIAVSAGDNYVCAISNVGNENGIKFGNLYCAGDNSFGQIGIADASPFINGLRQAGSKHYISISAGKSHACAITKDKKVECWGNNNFGQIGVNPSLNPYFSSPQLINSSNPELKFNTNLGFTKVTAMESSTCVIDQYLRIFCFGDNTFGQVGGDPKVGTLEISSLFGEKRYIQFEPKIPFPSWNFQFKSVVGNARTTCAISNGRENPFECWGFLDKNRYETISIGNSAKCGLSLIGNKLLCESKNTEAYSYPTYWSSPVNTPFASFDSFKQVSVGLYRACAVHATYTRNLYCWFDNRLLEQHEAYRLHPTDIHNMNFEIKKVIVGTKHICVIRKNEDSMYCTGENSFGQLGNGNTNNVDILGRFNFVKVELPNVKFIDLALSFNSTCGVTSTNDVYCFGSNQYGELGTSKLRNNLFKTTPQNIPNIKLKNIYAGLNHFCGFDANPELKDNDNKLVCWGDNSFGQITKTNRNKKPVTINNSSSYVSVALGNNTTCALNNLNKTFCFGSNENKIITNDTNTFSVSIPTAVQTDKLFKSIAVGDNEACGILKSDSTLTCWGKTK</sequence>
<gene>
    <name evidence="2" type="ORF">GCL60_04120</name>
</gene>
<dbReference type="Proteomes" id="UP000437748">
    <property type="component" value="Unassembled WGS sequence"/>
</dbReference>
<dbReference type="PROSITE" id="PS50012">
    <property type="entry name" value="RCC1_3"/>
    <property type="match status" value="4"/>
</dbReference>
<dbReference type="PRINTS" id="PR00633">
    <property type="entry name" value="RCCNDNSATION"/>
</dbReference>
<dbReference type="PANTHER" id="PTHR45982">
    <property type="entry name" value="REGULATOR OF CHROMOSOME CONDENSATION"/>
    <property type="match status" value="1"/>
</dbReference>
<dbReference type="InterPro" id="IPR051553">
    <property type="entry name" value="Ran_GTPase-activating"/>
</dbReference>
<protein>
    <recommendedName>
        <fullName evidence="4">Chromosome condensation regulator RCC1</fullName>
    </recommendedName>
</protein>
<feature type="chain" id="PRO_5026719354" description="Chromosome condensation regulator RCC1" evidence="1">
    <location>
        <begin position="26"/>
        <end position="758"/>
    </location>
</feature>
<name>A0A6N6VVL6_9BACT</name>
<dbReference type="EMBL" id="WFLM01000002">
    <property type="protein sequence ID" value="KAB8039447.1"/>
    <property type="molecule type" value="Genomic_DNA"/>
</dbReference>
<dbReference type="Pfam" id="PF13540">
    <property type="entry name" value="RCC1_2"/>
    <property type="match status" value="2"/>
</dbReference>
<dbReference type="AlphaFoldDB" id="A0A6N6VVL6"/>
<keyword evidence="1" id="KW-0732">Signal</keyword>
<evidence type="ECO:0000313" key="3">
    <source>
        <dbReference type="Proteomes" id="UP000437748"/>
    </source>
</evidence>
<dbReference type="SUPFAM" id="SSF50985">
    <property type="entry name" value="RCC1/BLIP-II"/>
    <property type="match status" value="2"/>
</dbReference>
<evidence type="ECO:0000256" key="1">
    <source>
        <dbReference type="SAM" id="SignalP"/>
    </source>
</evidence>
<organism evidence="2 3">
    <name type="scientific">Silvanigrella paludirubra</name>
    <dbReference type="NCBI Taxonomy" id="2499159"/>
    <lineage>
        <taxon>Bacteria</taxon>
        <taxon>Pseudomonadati</taxon>
        <taxon>Bdellovibrionota</taxon>
        <taxon>Oligoflexia</taxon>
        <taxon>Silvanigrellales</taxon>
        <taxon>Silvanigrellaceae</taxon>
        <taxon>Silvanigrella</taxon>
    </lineage>
</organism>
<dbReference type="InterPro" id="IPR000408">
    <property type="entry name" value="Reg_chr_condens"/>
</dbReference>
<evidence type="ECO:0008006" key="4">
    <source>
        <dbReference type="Google" id="ProtNLM"/>
    </source>
</evidence>
<dbReference type="PANTHER" id="PTHR45982:SF1">
    <property type="entry name" value="REGULATOR OF CHROMOSOME CONDENSATION"/>
    <property type="match status" value="1"/>
</dbReference>